<reference evidence="2" key="1">
    <citation type="thesis" date="2020" institute="ProQuest LLC" country="789 East Eisenhower Parkway, Ann Arbor, MI, USA">
        <title>Comparative Genomics and Chromosome Evolution.</title>
        <authorList>
            <person name="Mudd A.B."/>
        </authorList>
    </citation>
    <scope>NUCLEOTIDE SEQUENCE</scope>
    <source>
        <strain evidence="2">237g6f4</strain>
        <tissue evidence="2">Blood</tissue>
    </source>
</reference>
<dbReference type="GO" id="GO:0005737">
    <property type="term" value="C:cytoplasm"/>
    <property type="evidence" value="ECO:0007669"/>
    <property type="project" value="TreeGrafter"/>
</dbReference>
<name>A0AAV6YQH9_ENGPU</name>
<dbReference type="Pfam" id="PF13660">
    <property type="entry name" value="DUF4147"/>
    <property type="match status" value="1"/>
</dbReference>
<dbReference type="InterPro" id="IPR025286">
    <property type="entry name" value="MOFRL_assoc_dom"/>
</dbReference>
<accession>A0AAV6YQH9</accession>
<organism evidence="2 4">
    <name type="scientific">Engystomops pustulosus</name>
    <name type="common">Tungara frog</name>
    <name type="synonym">Physalaemus pustulosus</name>
    <dbReference type="NCBI Taxonomy" id="76066"/>
    <lineage>
        <taxon>Eukaryota</taxon>
        <taxon>Metazoa</taxon>
        <taxon>Chordata</taxon>
        <taxon>Craniata</taxon>
        <taxon>Vertebrata</taxon>
        <taxon>Euteleostomi</taxon>
        <taxon>Amphibia</taxon>
        <taxon>Batrachia</taxon>
        <taxon>Anura</taxon>
        <taxon>Neobatrachia</taxon>
        <taxon>Hyloidea</taxon>
        <taxon>Leptodactylidae</taxon>
        <taxon>Leiuperinae</taxon>
        <taxon>Engystomops</taxon>
    </lineage>
</organism>
<dbReference type="SUPFAM" id="SSF82544">
    <property type="entry name" value="GckA/TtuD-like"/>
    <property type="match status" value="1"/>
</dbReference>
<dbReference type="InterPro" id="IPR039760">
    <property type="entry name" value="MOFRL_protein"/>
</dbReference>
<feature type="domain" description="MOFRL-associated" evidence="1">
    <location>
        <begin position="31"/>
        <end position="114"/>
    </location>
</feature>
<sequence length="121" mass="13126">MAGLFRVTVRCLISSRTLIPTRSMAALQDDAHRIFWSAVSAVLPPRMLRRALTVRDTSDSSLLECGGRAYTLQKNLYLVGCGKAVLGMAAAVEQIVGSHLVEGVISIPRGMEQSLREAGKR</sequence>
<protein>
    <recommendedName>
        <fullName evidence="1">MOFRL-associated domain-containing protein</fullName>
    </recommendedName>
</protein>
<evidence type="ECO:0000313" key="3">
    <source>
        <dbReference type="EMBL" id="KAG8536040.1"/>
    </source>
</evidence>
<evidence type="ECO:0000313" key="2">
    <source>
        <dbReference type="EMBL" id="KAG8536038.1"/>
    </source>
</evidence>
<dbReference type="GO" id="GO:0008887">
    <property type="term" value="F:glycerate kinase activity"/>
    <property type="evidence" value="ECO:0007669"/>
    <property type="project" value="InterPro"/>
</dbReference>
<comment type="caution">
    <text evidence="2">The sequence shown here is derived from an EMBL/GenBank/DDBJ whole genome shotgun (WGS) entry which is preliminary data.</text>
</comment>
<dbReference type="PANTHER" id="PTHR12227">
    <property type="entry name" value="GLYCERATE KINASE"/>
    <property type="match status" value="1"/>
</dbReference>
<dbReference type="EMBL" id="WNYA01051400">
    <property type="protein sequence ID" value="KAG8536040.1"/>
    <property type="molecule type" value="Genomic_DNA"/>
</dbReference>
<evidence type="ECO:0000259" key="1">
    <source>
        <dbReference type="Pfam" id="PF13660"/>
    </source>
</evidence>
<dbReference type="Gene3D" id="3.40.50.10180">
    <property type="entry name" value="Glycerate kinase, MOFRL-like N-terminal domain"/>
    <property type="match status" value="1"/>
</dbReference>
<dbReference type="AlphaFoldDB" id="A0AAV6YQH9"/>
<evidence type="ECO:0000313" key="4">
    <source>
        <dbReference type="Proteomes" id="UP000824782"/>
    </source>
</evidence>
<dbReference type="InterPro" id="IPR038614">
    <property type="entry name" value="GK_N_sf"/>
</dbReference>
<dbReference type="Proteomes" id="UP000824782">
    <property type="component" value="Unassembled WGS sequence"/>
</dbReference>
<keyword evidence="4" id="KW-1185">Reference proteome</keyword>
<gene>
    <name evidence="3" type="ORF">GDO81_027210</name>
    <name evidence="2" type="ORF">GDO81_027212</name>
</gene>
<proteinExistence type="predicted"/>
<dbReference type="PANTHER" id="PTHR12227:SF0">
    <property type="entry name" value="GLYCERATE KINASE"/>
    <property type="match status" value="1"/>
</dbReference>
<dbReference type="EMBL" id="WNYA01051407">
    <property type="protein sequence ID" value="KAG8536038.1"/>
    <property type="molecule type" value="Genomic_DNA"/>
</dbReference>